<dbReference type="InterPro" id="IPR011051">
    <property type="entry name" value="RmlC_Cupin_sf"/>
</dbReference>
<dbReference type="InterPro" id="IPR003829">
    <property type="entry name" value="Pirin_N_dom"/>
</dbReference>
<dbReference type="EMBL" id="JANBPU010000018">
    <property type="protein sequence ID" value="KAJ1920073.1"/>
    <property type="molecule type" value="Genomic_DNA"/>
</dbReference>
<evidence type="ECO:0000256" key="1">
    <source>
        <dbReference type="ARBA" id="ARBA00008416"/>
    </source>
</evidence>
<feature type="binding site" evidence="2">
    <location>
        <position position="70"/>
    </location>
    <ligand>
        <name>Fe cation</name>
        <dbReference type="ChEBI" id="CHEBI:24875"/>
    </ligand>
</feature>
<dbReference type="InterPro" id="IPR008778">
    <property type="entry name" value="Pirin_C_dom"/>
</dbReference>
<feature type="domain" description="Pirin N-terminal" evidence="4">
    <location>
        <begin position="32"/>
        <end position="135"/>
    </location>
</feature>
<organism evidence="6 7">
    <name type="scientific">Mycoemilia scoparia</name>
    <dbReference type="NCBI Taxonomy" id="417184"/>
    <lineage>
        <taxon>Eukaryota</taxon>
        <taxon>Fungi</taxon>
        <taxon>Fungi incertae sedis</taxon>
        <taxon>Zoopagomycota</taxon>
        <taxon>Kickxellomycotina</taxon>
        <taxon>Kickxellomycetes</taxon>
        <taxon>Kickxellales</taxon>
        <taxon>Kickxellaceae</taxon>
        <taxon>Mycoemilia</taxon>
    </lineage>
</organism>
<keyword evidence="2" id="KW-0479">Metal-binding</keyword>
<evidence type="ECO:0000259" key="5">
    <source>
        <dbReference type="Pfam" id="PF05726"/>
    </source>
</evidence>
<dbReference type="CDD" id="cd02909">
    <property type="entry name" value="cupin_pirin_N"/>
    <property type="match status" value="1"/>
</dbReference>
<dbReference type="GO" id="GO:0046872">
    <property type="term" value="F:metal ion binding"/>
    <property type="evidence" value="ECO:0007669"/>
    <property type="project" value="UniProtKB-KW"/>
</dbReference>
<reference evidence="6" key="1">
    <citation type="submission" date="2022-07" db="EMBL/GenBank/DDBJ databases">
        <title>Phylogenomic reconstructions and comparative analyses of Kickxellomycotina fungi.</title>
        <authorList>
            <person name="Reynolds N.K."/>
            <person name="Stajich J.E."/>
            <person name="Barry K."/>
            <person name="Grigoriev I.V."/>
            <person name="Crous P."/>
            <person name="Smith M.E."/>
        </authorList>
    </citation>
    <scope>NUCLEOTIDE SEQUENCE</scope>
    <source>
        <strain evidence="6">NBRC 100468</strain>
    </source>
</reference>
<evidence type="ECO:0000256" key="3">
    <source>
        <dbReference type="RuleBase" id="RU003457"/>
    </source>
</evidence>
<comment type="caution">
    <text evidence="6">The sequence shown here is derived from an EMBL/GenBank/DDBJ whole genome shotgun (WGS) entry which is preliminary data.</text>
</comment>
<name>A0A9W8A7V9_9FUNG</name>
<comment type="cofactor">
    <cofactor evidence="2">
        <name>Fe cation</name>
        <dbReference type="ChEBI" id="CHEBI:24875"/>
    </cofactor>
    <text evidence="2">Binds 1 Fe cation per subunit.</text>
</comment>
<dbReference type="Proteomes" id="UP001150538">
    <property type="component" value="Unassembled WGS sequence"/>
</dbReference>
<dbReference type="CDD" id="cd02247">
    <property type="entry name" value="cupin_pirin_C"/>
    <property type="match status" value="1"/>
</dbReference>
<evidence type="ECO:0000313" key="7">
    <source>
        <dbReference type="Proteomes" id="UP001150538"/>
    </source>
</evidence>
<gene>
    <name evidence="6" type="ORF">H4219_001602</name>
</gene>
<feature type="binding site" evidence="2">
    <location>
        <position position="116"/>
    </location>
    <ligand>
        <name>Fe cation</name>
        <dbReference type="ChEBI" id="CHEBI:24875"/>
    </ligand>
</feature>
<dbReference type="Gene3D" id="2.60.120.10">
    <property type="entry name" value="Jelly Rolls"/>
    <property type="match status" value="2"/>
</dbReference>
<sequence length="336" mass="37278">MSSIIRNAKNAAVKQTTHLATAQKKREGGGFVVRRPFPNKDFRMVDPILMVDHLGPVEYGPGEALGAPDHPHRGITTATLVLEGNWQHKDSNGNTGSLGPGSCQWMTAGRGVIHSEMPGDDLYKNGGLFHGFQVWFNIPAKDKMCKPEYDDVEKVDIPVAYSEDKLTSLRVIAGKVNDIEKKSIARVPVYVLNVKIKKGAKPYNLRLPRSMNGMIYVYNPQTVLIGTEEREVKEGQMVVLDLNAESADPNDKDNDNTTLIPLRLPENAAEDASVLVLAGKPLNEPVVQYGPFVMNTEEEIYQTMLDYQSGKFGKIEGEEERYAQTRAAQKKDKQVI</sequence>
<keyword evidence="7" id="KW-1185">Reference proteome</keyword>
<feature type="domain" description="Pirin C-terminal" evidence="5">
    <location>
        <begin position="192"/>
        <end position="313"/>
    </location>
</feature>
<dbReference type="Pfam" id="PF02678">
    <property type="entry name" value="Pirin"/>
    <property type="match status" value="1"/>
</dbReference>
<dbReference type="PANTHER" id="PTHR13903:SF31">
    <property type="entry name" value="CUPIN-DOMAIN CONTAINING PROTEIN"/>
    <property type="match status" value="1"/>
</dbReference>
<feature type="binding site" evidence="2">
    <location>
        <position position="114"/>
    </location>
    <ligand>
        <name>Fe cation</name>
        <dbReference type="ChEBI" id="CHEBI:24875"/>
    </ligand>
</feature>
<evidence type="ECO:0000313" key="6">
    <source>
        <dbReference type="EMBL" id="KAJ1920073.1"/>
    </source>
</evidence>
<dbReference type="PANTHER" id="PTHR13903">
    <property type="entry name" value="PIRIN-RELATED"/>
    <property type="match status" value="1"/>
</dbReference>
<keyword evidence="2" id="KW-0408">Iron</keyword>
<dbReference type="OrthoDB" id="5562081at2759"/>
<evidence type="ECO:0008006" key="8">
    <source>
        <dbReference type="Google" id="ProtNLM"/>
    </source>
</evidence>
<dbReference type="InterPro" id="IPR014710">
    <property type="entry name" value="RmlC-like_jellyroll"/>
</dbReference>
<dbReference type="SUPFAM" id="SSF51182">
    <property type="entry name" value="RmlC-like cupins"/>
    <property type="match status" value="1"/>
</dbReference>
<dbReference type="AlphaFoldDB" id="A0A9W8A7V9"/>
<proteinExistence type="inferred from homology"/>
<dbReference type="PIRSF" id="PIRSF006232">
    <property type="entry name" value="Pirin"/>
    <property type="match status" value="1"/>
</dbReference>
<dbReference type="Pfam" id="PF05726">
    <property type="entry name" value="Pirin_C"/>
    <property type="match status" value="1"/>
</dbReference>
<protein>
    <recommendedName>
        <fullName evidence="8">Pirin</fullName>
    </recommendedName>
</protein>
<evidence type="ECO:0000259" key="4">
    <source>
        <dbReference type="Pfam" id="PF02678"/>
    </source>
</evidence>
<accession>A0A9W8A7V9</accession>
<feature type="binding site" evidence="2">
    <location>
        <position position="72"/>
    </location>
    <ligand>
        <name>Fe cation</name>
        <dbReference type="ChEBI" id="CHEBI:24875"/>
    </ligand>
</feature>
<comment type="similarity">
    <text evidence="1 3">Belongs to the pirin family.</text>
</comment>
<dbReference type="InterPro" id="IPR012093">
    <property type="entry name" value="Pirin"/>
</dbReference>
<evidence type="ECO:0000256" key="2">
    <source>
        <dbReference type="PIRSR" id="PIRSR006232-1"/>
    </source>
</evidence>